<dbReference type="Pfam" id="PF13505">
    <property type="entry name" value="OMP_b-brl"/>
    <property type="match status" value="1"/>
</dbReference>
<dbReference type="Gene3D" id="2.40.160.20">
    <property type="match status" value="1"/>
</dbReference>
<feature type="domain" description="Outer membrane protein beta-barrel" evidence="3">
    <location>
        <begin position="16"/>
        <end position="150"/>
    </location>
</feature>
<reference evidence="4 5" key="1">
    <citation type="journal article" date="2019" name="Nat. Microbiol.">
        <title>Mediterranean grassland soil C-N compound turnover is dependent on rainfall and depth, and is mediated by genomically divergent microorganisms.</title>
        <authorList>
            <person name="Diamond S."/>
            <person name="Andeer P.F."/>
            <person name="Li Z."/>
            <person name="Crits-Christoph A."/>
            <person name="Burstein D."/>
            <person name="Anantharaman K."/>
            <person name="Lane K.R."/>
            <person name="Thomas B.C."/>
            <person name="Pan C."/>
            <person name="Northen T.R."/>
            <person name="Banfield J.F."/>
        </authorList>
    </citation>
    <scope>NUCLEOTIDE SEQUENCE [LARGE SCALE GENOMIC DNA]</scope>
    <source>
        <strain evidence="4">WS_11</strain>
    </source>
</reference>
<organism evidence="4 5">
    <name type="scientific">Eiseniibacteriota bacterium</name>
    <dbReference type="NCBI Taxonomy" id="2212470"/>
    <lineage>
        <taxon>Bacteria</taxon>
        <taxon>Candidatus Eiseniibacteriota</taxon>
    </lineage>
</organism>
<gene>
    <name evidence="4" type="ORF">E6K81_02345</name>
</gene>
<dbReference type="SUPFAM" id="SSF48239">
    <property type="entry name" value="Terpenoid cyclases/Protein prenyltransferases"/>
    <property type="match status" value="2"/>
</dbReference>
<feature type="chain" id="PRO_5022179986" description="Outer membrane protein beta-barrel domain-containing protein" evidence="2">
    <location>
        <begin position="25"/>
        <end position="539"/>
    </location>
</feature>
<evidence type="ECO:0000256" key="1">
    <source>
        <dbReference type="ARBA" id="ARBA00022729"/>
    </source>
</evidence>
<sequence>MKLRLALCLGVVSLSLLQSVPAGAIGRPFQIGFGGGMSVPVSNAKDAFKTGFHGQAMVKWKPPAIPFGLRGTVGYERMDLKSLAPGTSGHGSILSGLGNVTLGMSVGPIRPYVLAGLGAFNTKATVSGAGSASTTKFGIDGGAGVEFKLGSFSGFLEGKVQELQDARHPGHVRGGLLGGTRAPRGRRCDGGQGGVPCALAAVIRPPGGNAVGRRPTAGVRSMTVVDWLLDSDPSIRWQVMRDLTDAPADEVAAERARVAREGVGGRLLALQAPDGRWGGAAWNHGWNSTMHVLWLLRHLGLDPASAEARRAVTLVRDHVTWRGCGPPECHDNPFFAGELEPCINGQVAMAGAYFGQDVQGLIDRLLGEQLSDGGWNCEAPSRSTRSSFNTTLCVLEALLEHERAGGGTPNVIAARLRGKEYLLERRLFRRRSTGEVIERDRKGGAAWTRFAFPTWWHYDVLRGLEYLRSAGVTPDERVAEAIELVVSKPDADGRWPLEVQHPGVMPADLDQGEGQPSRWNTLRALRVLRWHRASPRNRP</sequence>
<feature type="signal peptide" evidence="2">
    <location>
        <begin position="1"/>
        <end position="24"/>
    </location>
</feature>
<proteinExistence type="predicted"/>
<evidence type="ECO:0000313" key="4">
    <source>
        <dbReference type="EMBL" id="TMQ73898.1"/>
    </source>
</evidence>
<protein>
    <recommendedName>
        <fullName evidence="3">Outer membrane protein beta-barrel domain-containing protein</fullName>
    </recommendedName>
</protein>
<name>A0A538UDC2_UNCEI</name>
<dbReference type="EMBL" id="VBPB01000033">
    <property type="protein sequence ID" value="TMQ73898.1"/>
    <property type="molecule type" value="Genomic_DNA"/>
</dbReference>
<evidence type="ECO:0000259" key="3">
    <source>
        <dbReference type="Pfam" id="PF13505"/>
    </source>
</evidence>
<dbReference type="InterPro" id="IPR008930">
    <property type="entry name" value="Terpenoid_cyclase/PrenylTrfase"/>
</dbReference>
<dbReference type="SUPFAM" id="SSF56925">
    <property type="entry name" value="OMPA-like"/>
    <property type="match status" value="1"/>
</dbReference>
<dbReference type="Gene3D" id="1.50.10.20">
    <property type="match status" value="1"/>
</dbReference>
<evidence type="ECO:0000313" key="5">
    <source>
        <dbReference type="Proteomes" id="UP000319771"/>
    </source>
</evidence>
<dbReference type="Proteomes" id="UP000319771">
    <property type="component" value="Unassembled WGS sequence"/>
</dbReference>
<comment type="caution">
    <text evidence="4">The sequence shown here is derived from an EMBL/GenBank/DDBJ whole genome shotgun (WGS) entry which is preliminary data.</text>
</comment>
<keyword evidence="1 2" id="KW-0732">Signal</keyword>
<accession>A0A538UDC2</accession>
<evidence type="ECO:0000256" key="2">
    <source>
        <dbReference type="SAM" id="SignalP"/>
    </source>
</evidence>
<dbReference type="InterPro" id="IPR027385">
    <property type="entry name" value="Beta-barrel_OMP"/>
</dbReference>
<dbReference type="AlphaFoldDB" id="A0A538UDC2"/>
<dbReference type="InterPro" id="IPR011250">
    <property type="entry name" value="OMP/PagP_B-barrel"/>
</dbReference>